<dbReference type="PANTHER" id="PTHR48070">
    <property type="entry name" value="ESTERASE OVCA2"/>
    <property type="match status" value="1"/>
</dbReference>
<keyword evidence="2 4" id="KW-0378">Hydrolase</keyword>
<dbReference type="InterPro" id="IPR050593">
    <property type="entry name" value="LovG"/>
</dbReference>
<dbReference type="SUPFAM" id="SSF53474">
    <property type="entry name" value="alpha/beta-Hydrolases"/>
    <property type="match status" value="1"/>
</dbReference>
<dbReference type="InterPro" id="IPR005645">
    <property type="entry name" value="FSH-like_dom"/>
</dbReference>
<evidence type="ECO:0000256" key="2">
    <source>
        <dbReference type="ARBA" id="ARBA00022801"/>
    </source>
</evidence>
<dbReference type="EMBL" id="JBFXLT010000157">
    <property type="protein sequence ID" value="KAL2802929.1"/>
    <property type="molecule type" value="Genomic_DNA"/>
</dbReference>
<dbReference type="InterPro" id="IPR029058">
    <property type="entry name" value="AB_hydrolase_fold"/>
</dbReference>
<gene>
    <name evidence="4" type="ORF">BJX63DRAFT_413409</name>
</gene>
<accession>A0ABR4GV46</accession>
<dbReference type="Pfam" id="PF03959">
    <property type="entry name" value="FSH1"/>
    <property type="match status" value="1"/>
</dbReference>
<dbReference type="Proteomes" id="UP001610334">
    <property type="component" value="Unassembled WGS sequence"/>
</dbReference>
<feature type="domain" description="Serine hydrolase" evidence="3">
    <location>
        <begin position="18"/>
        <end position="259"/>
    </location>
</feature>
<evidence type="ECO:0000259" key="3">
    <source>
        <dbReference type="Pfam" id="PF03959"/>
    </source>
</evidence>
<comment type="caution">
    <text evidence="4">The sequence shown here is derived from an EMBL/GenBank/DDBJ whole genome shotgun (WGS) entry which is preliminary data.</text>
</comment>
<reference evidence="4 5" key="1">
    <citation type="submission" date="2024-07" db="EMBL/GenBank/DDBJ databases">
        <title>Section-level genome sequencing and comparative genomics of Aspergillus sections Usti and Cavernicolus.</title>
        <authorList>
            <consortium name="Lawrence Berkeley National Laboratory"/>
            <person name="Nybo J.L."/>
            <person name="Vesth T.C."/>
            <person name="Theobald S."/>
            <person name="Frisvad J.C."/>
            <person name="Larsen T.O."/>
            <person name="Kjaerboelling I."/>
            <person name="Rothschild-Mancinelli K."/>
            <person name="Lyhne E.K."/>
            <person name="Kogle M.E."/>
            <person name="Barry K."/>
            <person name="Clum A."/>
            <person name="Na H."/>
            <person name="Ledsgaard L."/>
            <person name="Lin J."/>
            <person name="Lipzen A."/>
            <person name="Kuo A."/>
            <person name="Riley R."/>
            <person name="Mondo S."/>
            <person name="Labutti K."/>
            <person name="Haridas S."/>
            <person name="Pangalinan J."/>
            <person name="Salamov A.A."/>
            <person name="Simmons B.A."/>
            <person name="Magnuson J.K."/>
            <person name="Chen J."/>
            <person name="Drula E."/>
            <person name="Henrissat B."/>
            <person name="Wiebenga A."/>
            <person name="Lubbers R.J."/>
            <person name="Gomes A.C."/>
            <person name="Makela M.R."/>
            <person name="Stajich J."/>
            <person name="Grigoriev I.V."/>
            <person name="Mortensen U.H."/>
            <person name="De Vries R.P."/>
            <person name="Baker S.E."/>
            <person name="Andersen M.R."/>
        </authorList>
    </citation>
    <scope>NUCLEOTIDE SEQUENCE [LARGE SCALE GENOMIC DNA]</scope>
    <source>
        <strain evidence="4 5">CBS 588.65</strain>
    </source>
</reference>
<keyword evidence="5" id="KW-1185">Reference proteome</keyword>
<comment type="similarity">
    <text evidence="1">Belongs to the LovG family.</text>
</comment>
<organism evidence="4 5">
    <name type="scientific">Aspergillus granulosus</name>
    <dbReference type="NCBI Taxonomy" id="176169"/>
    <lineage>
        <taxon>Eukaryota</taxon>
        <taxon>Fungi</taxon>
        <taxon>Dikarya</taxon>
        <taxon>Ascomycota</taxon>
        <taxon>Pezizomycotina</taxon>
        <taxon>Eurotiomycetes</taxon>
        <taxon>Eurotiomycetidae</taxon>
        <taxon>Eurotiales</taxon>
        <taxon>Aspergillaceae</taxon>
        <taxon>Aspergillus</taxon>
        <taxon>Aspergillus subgen. Nidulantes</taxon>
    </lineage>
</organism>
<dbReference type="Gene3D" id="3.40.50.1820">
    <property type="entry name" value="alpha/beta hydrolase"/>
    <property type="match status" value="1"/>
</dbReference>
<protein>
    <submittedName>
        <fullName evidence="4">Serine hydrolase FSH</fullName>
    </submittedName>
</protein>
<dbReference type="PANTHER" id="PTHR48070:SF3">
    <property type="entry name" value="ESTERASE DBAE-RELATED"/>
    <property type="match status" value="1"/>
</dbReference>
<dbReference type="GO" id="GO:0016787">
    <property type="term" value="F:hydrolase activity"/>
    <property type="evidence" value="ECO:0007669"/>
    <property type="project" value="UniProtKB-KW"/>
</dbReference>
<evidence type="ECO:0000256" key="1">
    <source>
        <dbReference type="ARBA" id="ARBA00005863"/>
    </source>
</evidence>
<evidence type="ECO:0000313" key="5">
    <source>
        <dbReference type="Proteomes" id="UP001610334"/>
    </source>
</evidence>
<sequence>MTIQIPTGEEADITLHLPRILCLHGGGTNARIFRMQCRVLERSLHSTFRFVYAEAPFAAQPGSDVTSVYKDHGPFKAWLRCTAADPDRSAQEVVEKINLSIVTAMYDDSMRGATGEWVALLGFSQGAKVAASILYAQQTLQQRLGEKAVTWPHFRFAVLMAGRGPLVWLLPEMRSDPGSVPMGLVDAACPSILSSEPELPDDSTEHVLRLPTVHVHGLRDPGLSLHRRLLRSYCQPDSTSLVEWEGEHRVPIKTKDVTAVVDQIYTLARDTGVLDSWC</sequence>
<name>A0ABR4GV46_9EURO</name>
<proteinExistence type="inferred from homology"/>
<evidence type="ECO:0000313" key="4">
    <source>
        <dbReference type="EMBL" id="KAL2802929.1"/>
    </source>
</evidence>